<dbReference type="EMBL" id="JACQCQ010000013">
    <property type="protein sequence ID" value="MBI3627935.1"/>
    <property type="molecule type" value="Genomic_DNA"/>
</dbReference>
<organism evidence="2 3">
    <name type="scientific">Candidatus Sungiibacteriota bacterium</name>
    <dbReference type="NCBI Taxonomy" id="2750080"/>
    <lineage>
        <taxon>Bacteria</taxon>
        <taxon>Candidatus Sungiibacteriota</taxon>
    </lineage>
</organism>
<reference evidence="2" key="1">
    <citation type="submission" date="2020-07" db="EMBL/GenBank/DDBJ databases">
        <title>Huge and variable diversity of episymbiotic CPR bacteria and DPANN archaea in groundwater ecosystems.</title>
        <authorList>
            <person name="He C.Y."/>
            <person name="Keren R."/>
            <person name="Whittaker M."/>
            <person name="Farag I.F."/>
            <person name="Doudna J."/>
            <person name="Cate J.H.D."/>
            <person name="Banfield J.F."/>
        </authorList>
    </citation>
    <scope>NUCLEOTIDE SEQUENCE</scope>
    <source>
        <strain evidence="2">NC_groundwater_972_Pr1_S-0.2um_49_27</strain>
    </source>
</reference>
<proteinExistence type="predicted"/>
<keyword evidence="1" id="KW-0472">Membrane</keyword>
<accession>A0A9D6LUM4</accession>
<evidence type="ECO:0000313" key="2">
    <source>
        <dbReference type="EMBL" id="MBI3627935.1"/>
    </source>
</evidence>
<evidence type="ECO:0000313" key="3">
    <source>
        <dbReference type="Proteomes" id="UP000808388"/>
    </source>
</evidence>
<keyword evidence="1" id="KW-1133">Transmembrane helix</keyword>
<keyword evidence="1" id="KW-0812">Transmembrane</keyword>
<protein>
    <submittedName>
        <fullName evidence="2">Uncharacterized protein</fullName>
    </submittedName>
</protein>
<feature type="transmembrane region" description="Helical" evidence="1">
    <location>
        <begin position="6"/>
        <end position="24"/>
    </location>
</feature>
<dbReference type="AlphaFoldDB" id="A0A9D6LUM4"/>
<evidence type="ECO:0000256" key="1">
    <source>
        <dbReference type="SAM" id="Phobius"/>
    </source>
</evidence>
<comment type="caution">
    <text evidence="2">The sequence shown here is derived from an EMBL/GenBank/DDBJ whole genome shotgun (WGS) entry which is preliminary data.</text>
</comment>
<sequence length="152" mass="17334">MTRWLWAVKFLVVLGAGIGFGFYIRSQTLNPRALIPKIVERTLSYSVQQGETEDDDLLYYDTDLATFITHGSKKTKVTVEGVVNIIAPQPDGDFHVVIKAPDESLLVTEFIPEIKNLPLPTAGDRIKIWGIVRFDTFHNWWELHPVIGWQKI</sequence>
<name>A0A9D6LUM4_9BACT</name>
<gene>
    <name evidence="2" type="ORF">HY220_04320</name>
</gene>
<dbReference type="Proteomes" id="UP000808388">
    <property type="component" value="Unassembled WGS sequence"/>
</dbReference>